<protein>
    <recommendedName>
        <fullName evidence="2">PNPLA domain-containing protein</fullName>
    </recommendedName>
</protein>
<comment type="caution">
    <text evidence="3">The sequence shown here is derived from an EMBL/GenBank/DDBJ whole genome shotgun (WGS) entry which is preliminary data.</text>
</comment>
<dbReference type="InterPro" id="IPR016035">
    <property type="entry name" value="Acyl_Trfase/lysoPLipase"/>
</dbReference>
<evidence type="ECO:0000259" key="2">
    <source>
        <dbReference type="Pfam" id="PF01734"/>
    </source>
</evidence>
<dbReference type="Proteomes" id="UP000543030">
    <property type="component" value="Unassembled WGS sequence"/>
</dbReference>
<name>A0A840RJP3_9NEIS</name>
<keyword evidence="1" id="KW-0443">Lipid metabolism</keyword>
<proteinExistence type="predicted"/>
<dbReference type="AlphaFoldDB" id="A0A840RJP3"/>
<keyword evidence="4" id="KW-1185">Reference proteome</keyword>
<evidence type="ECO:0000313" key="3">
    <source>
        <dbReference type="EMBL" id="MBB5192381.1"/>
    </source>
</evidence>
<gene>
    <name evidence="3" type="ORF">HNQ50_003122</name>
</gene>
<accession>A0A840RJP3</accession>
<reference evidence="3 4" key="1">
    <citation type="submission" date="2020-08" db="EMBL/GenBank/DDBJ databases">
        <title>Genomic Encyclopedia of Type Strains, Phase IV (KMG-IV): sequencing the most valuable type-strain genomes for metagenomic binning, comparative biology and taxonomic classification.</title>
        <authorList>
            <person name="Goeker M."/>
        </authorList>
    </citation>
    <scope>NUCLEOTIDE SEQUENCE [LARGE SCALE GENOMIC DNA]</scope>
    <source>
        <strain evidence="3 4">DSM 18233</strain>
    </source>
</reference>
<evidence type="ECO:0000256" key="1">
    <source>
        <dbReference type="ARBA" id="ARBA00023098"/>
    </source>
</evidence>
<dbReference type="SUPFAM" id="SSF52151">
    <property type="entry name" value="FabD/lysophospholipase-like"/>
    <property type="match status" value="1"/>
</dbReference>
<dbReference type="RefSeq" id="WP_184102051.1">
    <property type="nucleotide sequence ID" value="NZ_JACHHN010000006.1"/>
</dbReference>
<sequence length="353" mass="38728">MKYLDITAGPEALRQLQTDGFKADLFSHLGAAAGGPKWQVLARLDRVLFGEWLPQRTRPLHAVGASIGAWRLAAVAVADPLAGLDRLEEAYLAQRYSLKPTPQEVTRVVRQIMDAMLGDDGVAQILANPRMHLSILTARGLAGVDGSGSGRDKLALARAVLANARGRRHMADFFQRVIFHTGQTPMRFIDDGFGDTAVALNQGNFADALLASGAIPGVLETVSDIPGAPAGAYLDGGLIDYHMDLALHEPAGLLLLPHFSHRVTTGWLDQFLPWRKPRYMQRTLLLTPTAEFLQLLPNGRVPSRKDFARYAGRDAERERDWKKAIDLGQHLADDFATFMHSKEPLQLVRPLPG</sequence>
<dbReference type="Pfam" id="PF01734">
    <property type="entry name" value="Patatin"/>
    <property type="match status" value="1"/>
</dbReference>
<dbReference type="InterPro" id="IPR002641">
    <property type="entry name" value="PNPLA_dom"/>
</dbReference>
<evidence type="ECO:0000313" key="4">
    <source>
        <dbReference type="Proteomes" id="UP000543030"/>
    </source>
</evidence>
<organism evidence="3 4">
    <name type="scientific">Silvimonas terrae</name>
    <dbReference type="NCBI Taxonomy" id="300266"/>
    <lineage>
        <taxon>Bacteria</taxon>
        <taxon>Pseudomonadati</taxon>
        <taxon>Pseudomonadota</taxon>
        <taxon>Betaproteobacteria</taxon>
        <taxon>Neisseriales</taxon>
        <taxon>Chitinibacteraceae</taxon>
        <taxon>Silvimonas</taxon>
    </lineage>
</organism>
<dbReference type="EMBL" id="JACHHN010000006">
    <property type="protein sequence ID" value="MBB5192381.1"/>
    <property type="molecule type" value="Genomic_DNA"/>
</dbReference>
<feature type="domain" description="PNPLA" evidence="2">
    <location>
        <begin position="55"/>
        <end position="240"/>
    </location>
</feature>
<dbReference type="GO" id="GO:0006629">
    <property type="term" value="P:lipid metabolic process"/>
    <property type="evidence" value="ECO:0007669"/>
    <property type="project" value="UniProtKB-KW"/>
</dbReference>